<keyword evidence="2" id="KW-0732">Signal</keyword>
<reference evidence="3 4" key="1">
    <citation type="submission" date="2019-07" db="EMBL/GenBank/DDBJ databases">
        <authorList>
            <person name="Kim J."/>
        </authorList>
    </citation>
    <scope>NUCLEOTIDE SEQUENCE [LARGE SCALE GENOMIC DNA]</scope>
    <source>
        <strain evidence="3 4">JC52</strain>
    </source>
</reference>
<dbReference type="InterPro" id="IPR050490">
    <property type="entry name" value="Bact_solute-bd_prot1"/>
</dbReference>
<dbReference type="OrthoDB" id="9787283at2"/>
<sequence length="569" mass="63927">MRKAVKTGFSLGIAAALVLSGCSKDTAAPSGQDSGTKDSTTKSTAKESANASKVNPPGKFPVVNDKITLKVFVAGNALVENFDTNGYTKWLEDKTNVHVQWIVADVKNYKEQLNLALASGDLPDVIMNVGVSPEQQMIYGEQGIFVSFTDLIEKYGDNTKKIFKEMPEVKDAITAPGNKIYSLPYINDCFHCSMDFKMYVFKPWLDKLGLKEPTTTEEFYQMLKAFKEKDPNGNGKADEIPLVGGIVSGGGVSKNAIDVWIMNSFIYDDGDKRMLVKDGKIDVAYNKNEWKDGLKFMNRLFKEGLLSKESFTLDKDGLKKIAENPNIAIAGAIPAHSPSDMTIVEGPSNRWLDYQPIAPVKGPNGYQKTTWLAYDKIRGGNFIMTSADKYPEATMRWADFMYDFEANLYSNFGVKGSSWDDAKPGDKGRDGDQAKYRLLIPFGRVQNESWAQYGLNFRTDKDWYAGQAVLKLPDKEKMYYDITKKNYEPYKPKIDEIMPPLFFAPADAQQLAELDKTINDYVRTMTAKFIIGEADIDKDWSNYVSTLDKMNLKKYIEIYQKALDGKKQK</sequence>
<dbReference type="RefSeq" id="WP_144854193.1">
    <property type="nucleotide sequence ID" value="NZ_VNJI01000062.1"/>
</dbReference>
<dbReference type="Gene3D" id="3.40.190.10">
    <property type="entry name" value="Periplasmic binding protein-like II"/>
    <property type="match status" value="2"/>
</dbReference>
<dbReference type="EMBL" id="VNJI01000062">
    <property type="protein sequence ID" value="TVY03963.1"/>
    <property type="molecule type" value="Genomic_DNA"/>
</dbReference>
<keyword evidence="4" id="KW-1185">Reference proteome</keyword>
<comment type="caution">
    <text evidence="3">The sequence shown here is derived from an EMBL/GenBank/DDBJ whole genome shotgun (WGS) entry which is preliminary data.</text>
</comment>
<evidence type="ECO:0000313" key="3">
    <source>
        <dbReference type="EMBL" id="TVY03963.1"/>
    </source>
</evidence>
<gene>
    <name evidence="3" type="ORF">FPZ49_31045</name>
</gene>
<feature type="compositionally biased region" description="Low complexity" evidence="1">
    <location>
        <begin position="41"/>
        <end position="53"/>
    </location>
</feature>
<organism evidence="3 4">
    <name type="scientific">Paenibacillus cremeus</name>
    <dbReference type="NCBI Taxonomy" id="2163881"/>
    <lineage>
        <taxon>Bacteria</taxon>
        <taxon>Bacillati</taxon>
        <taxon>Bacillota</taxon>
        <taxon>Bacilli</taxon>
        <taxon>Bacillales</taxon>
        <taxon>Paenibacillaceae</taxon>
        <taxon>Paenibacillus</taxon>
    </lineage>
</organism>
<evidence type="ECO:0000313" key="4">
    <source>
        <dbReference type="Proteomes" id="UP000317036"/>
    </source>
</evidence>
<dbReference type="AlphaFoldDB" id="A0A559JVP4"/>
<feature type="chain" id="PRO_5021968571" evidence="2">
    <location>
        <begin position="28"/>
        <end position="569"/>
    </location>
</feature>
<dbReference type="PANTHER" id="PTHR43649:SF12">
    <property type="entry name" value="DIACETYLCHITOBIOSE BINDING PROTEIN DASA"/>
    <property type="match status" value="1"/>
</dbReference>
<evidence type="ECO:0000256" key="2">
    <source>
        <dbReference type="SAM" id="SignalP"/>
    </source>
</evidence>
<dbReference type="SUPFAM" id="SSF53850">
    <property type="entry name" value="Periplasmic binding protein-like II"/>
    <property type="match status" value="1"/>
</dbReference>
<feature type="region of interest" description="Disordered" evidence="1">
    <location>
        <begin position="27"/>
        <end position="57"/>
    </location>
</feature>
<name>A0A559JVP4_9BACL</name>
<evidence type="ECO:0000256" key="1">
    <source>
        <dbReference type="SAM" id="MobiDB-lite"/>
    </source>
</evidence>
<dbReference type="PROSITE" id="PS51257">
    <property type="entry name" value="PROKAR_LIPOPROTEIN"/>
    <property type="match status" value="1"/>
</dbReference>
<accession>A0A559JVP4</accession>
<dbReference type="Proteomes" id="UP000317036">
    <property type="component" value="Unassembled WGS sequence"/>
</dbReference>
<protein>
    <submittedName>
        <fullName evidence="3">Extracellular solute-binding protein</fullName>
    </submittedName>
</protein>
<feature type="signal peptide" evidence="2">
    <location>
        <begin position="1"/>
        <end position="27"/>
    </location>
</feature>
<proteinExistence type="predicted"/>
<dbReference type="PANTHER" id="PTHR43649">
    <property type="entry name" value="ARABINOSE-BINDING PROTEIN-RELATED"/>
    <property type="match status" value="1"/>
</dbReference>